<name>A0A494YYR8_9BACL</name>
<keyword evidence="2" id="KW-1185">Reference proteome</keyword>
<dbReference type="RefSeq" id="WP_121215123.1">
    <property type="nucleotide sequence ID" value="NZ_RBZN01000033.1"/>
</dbReference>
<comment type="caution">
    <text evidence="1">The sequence shown here is derived from an EMBL/GenBank/DDBJ whole genome shotgun (WGS) entry which is preliminary data.</text>
</comment>
<dbReference type="EMBL" id="RBZN01000033">
    <property type="protein sequence ID" value="RKQ15154.1"/>
    <property type="molecule type" value="Genomic_DNA"/>
</dbReference>
<protein>
    <recommendedName>
        <fullName evidence="3">NERD domain-containing protein</fullName>
    </recommendedName>
</protein>
<evidence type="ECO:0000313" key="1">
    <source>
        <dbReference type="EMBL" id="RKQ15154.1"/>
    </source>
</evidence>
<sequence>MVIITENQLLDAIENYFTKHGFTLISMAKNNEKGIDMELLKNGVTLLIEAKGSIGNKYDTDPSIKPFSRSLVREYVRKQITKLMEREEKNGGNNTYFIAAWPETPLFRNEVNKKAKALAKLGYLHIWLQENMTVKIEGPGAEKLIELLDE</sequence>
<accession>A0A494YYR8</accession>
<dbReference type="AlphaFoldDB" id="A0A494YYR8"/>
<organism evidence="1 2">
    <name type="scientific">Ureibacillus endophyticus</name>
    <dbReference type="NCBI Taxonomy" id="1978490"/>
    <lineage>
        <taxon>Bacteria</taxon>
        <taxon>Bacillati</taxon>
        <taxon>Bacillota</taxon>
        <taxon>Bacilli</taxon>
        <taxon>Bacillales</taxon>
        <taxon>Caryophanaceae</taxon>
        <taxon>Ureibacillus</taxon>
    </lineage>
</organism>
<reference evidence="1 2" key="1">
    <citation type="journal article" date="2016" name="Antonie Van Leeuwenhoek">
        <title>Lysinibacillus endophyticus sp. nov., an indole-3-acetic acid producing endophytic bacterium isolated from corn root (Zea mays cv. Xinken-5).</title>
        <authorList>
            <person name="Yu J."/>
            <person name="Guan X."/>
            <person name="Liu C."/>
            <person name="Xiang W."/>
            <person name="Yu Z."/>
            <person name="Liu X."/>
            <person name="Wang G."/>
        </authorList>
    </citation>
    <scope>NUCLEOTIDE SEQUENCE [LARGE SCALE GENOMIC DNA]</scope>
    <source>
        <strain evidence="1 2">DSM 100506</strain>
    </source>
</reference>
<gene>
    <name evidence="1" type="ORF">D8M03_12435</name>
</gene>
<dbReference type="Proteomes" id="UP000272238">
    <property type="component" value="Unassembled WGS sequence"/>
</dbReference>
<evidence type="ECO:0000313" key="2">
    <source>
        <dbReference type="Proteomes" id="UP000272238"/>
    </source>
</evidence>
<evidence type="ECO:0008006" key="3">
    <source>
        <dbReference type="Google" id="ProtNLM"/>
    </source>
</evidence>
<proteinExistence type="predicted"/>